<organism evidence="2 3">
    <name type="scientific">Geodermatophilus saharensis</name>
    <dbReference type="NCBI Taxonomy" id="1137994"/>
    <lineage>
        <taxon>Bacteria</taxon>
        <taxon>Bacillati</taxon>
        <taxon>Actinomycetota</taxon>
        <taxon>Actinomycetes</taxon>
        <taxon>Geodermatophilales</taxon>
        <taxon>Geodermatophilaceae</taxon>
        <taxon>Geodermatophilus</taxon>
    </lineage>
</organism>
<dbReference type="Proteomes" id="UP000198386">
    <property type="component" value="Unassembled WGS sequence"/>
</dbReference>
<feature type="region of interest" description="Disordered" evidence="1">
    <location>
        <begin position="1"/>
        <end position="33"/>
    </location>
</feature>
<reference evidence="3" key="1">
    <citation type="submission" date="2017-06" db="EMBL/GenBank/DDBJ databases">
        <authorList>
            <person name="Varghese N."/>
            <person name="Submissions S."/>
        </authorList>
    </citation>
    <scope>NUCLEOTIDE SEQUENCE [LARGE SCALE GENOMIC DNA]</scope>
    <source>
        <strain evidence="3">DSM 45423</strain>
    </source>
</reference>
<dbReference type="AlphaFoldDB" id="A0A239EPV4"/>
<protein>
    <submittedName>
        <fullName evidence="2">Uncharacterized protein</fullName>
    </submittedName>
</protein>
<evidence type="ECO:0000313" key="3">
    <source>
        <dbReference type="Proteomes" id="UP000198386"/>
    </source>
</evidence>
<gene>
    <name evidence="2" type="ORF">SAMN04488107_2658</name>
</gene>
<dbReference type="EMBL" id="FZOH01000004">
    <property type="protein sequence ID" value="SNS46053.1"/>
    <property type="molecule type" value="Genomic_DNA"/>
</dbReference>
<evidence type="ECO:0000313" key="2">
    <source>
        <dbReference type="EMBL" id="SNS46053.1"/>
    </source>
</evidence>
<name>A0A239EPV4_9ACTN</name>
<proteinExistence type="predicted"/>
<sequence>MTAPTAADVAHRVLAGPGDRVADTSSPSGTRPS</sequence>
<accession>A0A239EPV4</accession>
<evidence type="ECO:0000256" key="1">
    <source>
        <dbReference type="SAM" id="MobiDB-lite"/>
    </source>
</evidence>
<keyword evidence="3" id="KW-1185">Reference proteome</keyword>
<feature type="compositionally biased region" description="Polar residues" evidence="1">
    <location>
        <begin position="23"/>
        <end position="33"/>
    </location>
</feature>